<proteinExistence type="inferred from homology"/>
<comment type="subunit">
    <text evidence="6">Heterodimer of an alpha and a beta subunit.</text>
</comment>
<evidence type="ECO:0000256" key="5">
    <source>
        <dbReference type="ARBA" id="ARBA00025389"/>
    </source>
</evidence>
<dbReference type="FunFam" id="3.90.1150.210:FF:000003">
    <property type="entry name" value="F-actin-capping protein subunit alpha"/>
    <property type="match status" value="1"/>
</dbReference>
<dbReference type="PRINTS" id="PR00191">
    <property type="entry name" value="FACTINCAPA"/>
</dbReference>
<keyword evidence="4 6" id="KW-0009">Actin-binding</keyword>
<dbReference type="GO" id="GO:0030863">
    <property type="term" value="C:cortical cytoskeleton"/>
    <property type="evidence" value="ECO:0007669"/>
    <property type="project" value="TreeGrafter"/>
</dbReference>
<evidence type="ECO:0000256" key="1">
    <source>
        <dbReference type="ARBA" id="ARBA00010479"/>
    </source>
</evidence>
<sequence length="278" mass="32410">MELSIREKIAKAAAFLKSSPPGEIDDVFNDIRGLVNDDVVLQEEIGSYLAECNKAQFYSVNLPNTETKVLLTDYNQTDDGEFIDYETKNIFEFDHLRLKVTNVRDYSDEIEMDSFRDELQAEAEKYVSEHYLGGEARVFPNDGNYVVCIINNKYSPENYWNGRWQCTWKYDTSTNMLSGTLKVNIHYYEDGNVQLAVEKSCEKELIPEDDEQDLSEFIFLIINNLEKEMQQSINENYDFLSENTFKDLRRKLPLTKSKIDWLKIANYNIGEHLGTVKF</sequence>
<keyword evidence="8" id="KW-1185">Reference proteome</keyword>
<dbReference type="InterPro" id="IPR002189">
    <property type="entry name" value="CapZ_alpha"/>
</dbReference>
<dbReference type="InterPro" id="IPR042276">
    <property type="entry name" value="CapZ_alpha/beta_2"/>
</dbReference>
<dbReference type="Gene3D" id="3.30.1140.60">
    <property type="entry name" value="F-actin capping protein, alpha subunit"/>
    <property type="match status" value="1"/>
</dbReference>
<accession>A0A2T9Y0S4</accession>
<comment type="similarity">
    <text evidence="1 6">Belongs to the F-actin-capping protein alpha subunit family.</text>
</comment>
<dbReference type="STRING" id="61424.A0A2T9Y0S4"/>
<keyword evidence="3 6" id="KW-0117">Actin capping</keyword>
<dbReference type="Gene3D" id="3.90.1150.210">
    <property type="entry name" value="F-actin capping protein, beta subunit"/>
    <property type="match status" value="1"/>
</dbReference>
<evidence type="ECO:0000256" key="3">
    <source>
        <dbReference type="ARBA" id="ARBA00022467"/>
    </source>
</evidence>
<dbReference type="PANTHER" id="PTHR10653">
    <property type="entry name" value="F-ACTIN-CAPPING PROTEIN SUBUNIT ALPHA"/>
    <property type="match status" value="1"/>
</dbReference>
<reference evidence="7 8" key="1">
    <citation type="journal article" date="2018" name="MBio">
        <title>Comparative Genomics Reveals the Core Gene Toolbox for the Fungus-Insect Symbiosis.</title>
        <authorList>
            <person name="Wang Y."/>
            <person name="Stata M."/>
            <person name="Wang W."/>
            <person name="Stajich J.E."/>
            <person name="White M.M."/>
            <person name="Moncalvo J.M."/>
        </authorList>
    </citation>
    <scope>NUCLEOTIDE SEQUENCE [LARGE SCALE GENOMIC DNA]</scope>
    <source>
        <strain evidence="7 8">AUS-77-4</strain>
    </source>
</reference>
<dbReference type="EMBL" id="MBFT01001011">
    <property type="protein sequence ID" value="PVU85884.1"/>
    <property type="molecule type" value="Genomic_DNA"/>
</dbReference>
<dbReference type="PANTHER" id="PTHR10653:SF0">
    <property type="entry name" value="F-ACTIN-CAPPING PROTEIN SUBUNIT ALPHA"/>
    <property type="match status" value="1"/>
</dbReference>
<protein>
    <recommendedName>
        <fullName evidence="2 6">F-actin-capping protein subunit alpha</fullName>
    </recommendedName>
</protein>
<dbReference type="GO" id="GO:0051015">
    <property type="term" value="F:actin filament binding"/>
    <property type="evidence" value="ECO:0007669"/>
    <property type="project" value="TreeGrafter"/>
</dbReference>
<comment type="caution">
    <text evidence="7">The sequence shown here is derived from an EMBL/GenBank/DDBJ whole genome shotgun (WGS) entry which is preliminary data.</text>
</comment>
<comment type="function">
    <text evidence="5 6">F-actin-capping proteins bind in a Ca(2+)-independent manner to the fast growing ends of actin filaments (barbed end) thereby blocking the exchange of subunits at these ends. Unlike other capping proteins (such as gelsolin and severin), these proteins do not sever actin filaments.</text>
</comment>
<dbReference type="InterPro" id="IPR042489">
    <property type="entry name" value="CapZ_alpha_1"/>
</dbReference>
<dbReference type="InterPro" id="IPR037282">
    <property type="entry name" value="CapZ_alpha/beta"/>
</dbReference>
<evidence type="ECO:0000256" key="2">
    <source>
        <dbReference type="ARBA" id="ARBA00014038"/>
    </source>
</evidence>
<dbReference type="Proteomes" id="UP000245699">
    <property type="component" value="Unassembled WGS sequence"/>
</dbReference>
<dbReference type="GO" id="GO:0051016">
    <property type="term" value="P:barbed-end actin filament capping"/>
    <property type="evidence" value="ECO:0007669"/>
    <property type="project" value="UniProtKB-UniRule"/>
</dbReference>
<dbReference type="SUPFAM" id="SSF90096">
    <property type="entry name" value="Subunits of heterodimeric actin filament capping protein Capz"/>
    <property type="match status" value="1"/>
</dbReference>
<dbReference type="Pfam" id="PF01267">
    <property type="entry name" value="F-actin_cap_A"/>
    <property type="match status" value="1"/>
</dbReference>
<name>A0A2T9Y0S4_9FUNG</name>
<gene>
    <name evidence="7" type="ORF">BB559_006772</name>
</gene>
<evidence type="ECO:0000313" key="8">
    <source>
        <dbReference type="Proteomes" id="UP000245699"/>
    </source>
</evidence>
<dbReference type="OrthoDB" id="340550at2759"/>
<evidence type="ECO:0000256" key="6">
    <source>
        <dbReference type="RuleBase" id="RU365077"/>
    </source>
</evidence>
<dbReference type="GO" id="GO:0030036">
    <property type="term" value="P:actin cytoskeleton organization"/>
    <property type="evidence" value="ECO:0007669"/>
    <property type="project" value="TreeGrafter"/>
</dbReference>
<dbReference type="GO" id="GO:0008290">
    <property type="term" value="C:F-actin capping protein complex"/>
    <property type="evidence" value="ECO:0007669"/>
    <property type="project" value="UniProtKB-UniRule"/>
</dbReference>
<organism evidence="7 8">
    <name type="scientific">Furculomyces boomerangus</name>
    <dbReference type="NCBI Taxonomy" id="61424"/>
    <lineage>
        <taxon>Eukaryota</taxon>
        <taxon>Fungi</taxon>
        <taxon>Fungi incertae sedis</taxon>
        <taxon>Zoopagomycota</taxon>
        <taxon>Kickxellomycotina</taxon>
        <taxon>Harpellomycetes</taxon>
        <taxon>Harpellales</taxon>
        <taxon>Harpellaceae</taxon>
        <taxon>Furculomyces</taxon>
    </lineage>
</organism>
<dbReference type="AlphaFoldDB" id="A0A2T9Y0S4"/>
<evidence type="ECO:0000256" key="4">
    <source>
        <dbReference type="ARBA" id="ARBA00023203"/>
    </source>
</evidence>
<evidence type="ECO:0000313" key="7">
    <source>
        <dbReference type="EMBL" id="PVU85884.1"/>
    </source>
</evidence>